<dbReference type="RefSeq" id="WP_290343876.1">
    <property type="nucleotide sequence ID" value="NZ_JAUHGV010000357.1"/>
</dbReference>
<reference evidence="1" key="1">
    <citation type="submission" date="2023-06" db="EMBL/GenBank/DDBJ databases">
        <title>Two Chryseobacterium gambrini strains from China.</title>
        <authorList>
            <person name="Zeng J."/>
            <person name="Wu Y."/>
        </authorList>
    </citation>
    <scope>NUCLEOTIDE SEQUENCE</scope>
    <source>
        <strain evidence="1">SQ219</strain>
    </source>
</reference>
<evidence type="ECO:0000313" key="1">
    <source>
        <dbReference type="EMBL" id="MDN4015356.1"/>
    </source>
</evidence>
<protein>
    <submittedName>
        <fullName evidence="1">Uncharacterized protein</fullName>
    </submittedName>
</protein>
<feature type="non-terminal residue" evidence="1">
    <location>
        <position position="1"/>
    </location>
</feature>
<name>A0AAJ1R764_9FLAO</name>
<dbReference type="AlphaFoldDB" id="A0AAJ1R764"/>
<organism evidence="1 2">
    <name type="scientific">Chryseobacterium gambrini</name>
    <dbReference type="NCBI Taxonomy" id="373672"/>
    <lineage>
        <taxon>Bacteria</taxon>
        <taxon>Pseudomonadati</taxon>
        <taxon>Bacteroidota</taxon>
        <taxon>Flavobacteriia</taxon>
        <taxon>Flavobacteriales</taxon>
        <taxon>Weeksellaceae</taxon>
        <taxon>Chryseobacterium group</taxon>
        <taxon>Chryseobacterium</taxon>
    </lineage>
</organism>
<dbReference type="Proteomes" id="UP001225933">
    <property type="component" value="Unassembled WGS sequence"/>
</dbReference>
<sequence length="76" mass="8930">EANALRKWLLRNREALFKYSGITVPFNALKSPVRWFNDFLRSRGLSVTSKQVRDGNDRVWVYSLDEGQLEFVRKLA</sequence>
<evidence type="ECO:0000313" key="2">
    <source>
        <dbReference type="Proteomes" id="UP001225933"/>
    </source>
</evidence>
<gene>
    <name evidence="1" type="ORF">QX233_23170</name>
</gene>
<comment type="caution">
    <text evidence="1">The sequence shown here is derived from an EMBL/GenBank/DDBJ whole genome shotgun (WGS) entry which is preliminary data.</text>
</comment>
<proteinExistence type="predicted"/>
<feature type="non-terminal residue" evidence="1">
    <location>
        <position position="76"/>
    </location>
</feature>
<dbReference type="EMBL" id="JAUHGV010000357">
    <property type="protein sequence ID" value="MDN4015356.1"/>
    <property type="molecule type" value="Genomic_DNA"/>
</dbReference>
<accession>A0AAJ1R764</accession>